<feature type="non-terminal residue" evidence="1">
    <location>
        <position position="1"/>
    </location>
</feature>
<protein>
    <submittedName>
        <fullName evidence="1">Uncharacterized protein</fullName>
    </submittedName>
</protein>
<proteinExistence type="predicted"/>
<dbReference type="AlphaFoldDB" id="A0A7J7MZ69"/>
<dbReference type="Proteomes" id="UP000541444">
    <property type="component" value="Unassembled WGS sequence"/>
</dbReference>
<reference evidence="1 2" key="1">
    <citation type="journal article" date="2020" name="IScience">
        <title>Genome Sequencing of the Endangered Kingdonia uniflora (Circaeasteraceae, Ranunculales) Reveals Potential Mechanisms of Evolutionary Specialization.</title>
        <authorList>
            <person name="Sun Y."/>
            <person name="Deng T."/>
            <person name="Zhang A."/>
            <person name="Moore M.J."/>
            <person name="Landis J.B."/>
            <person name="Lin N."/>
            <person name="Zhang H."/>
            <person name="Zhang X."/>
            <person name="Huang J."/>
            <person name="Zhang X."/>
            <person name="Sun H."/>
            <person name="Wang H."/>
        </authorList>
    </citation>
    <scope>NUCLEOTIDE SEQUENCE [LARGE SCALE GENOMIC DNA]</scope>
    <source>
        <strain evidence="1">TB1705</strain>
        <tissue evidence="1">Leaf</tissue>
    </source>
</reference>
<sequence length="51" mass="6048">RTPTLEIRTSLEARYFALHIPQLLNRTLHNTHKYFKQHSFNKTAKGVSLLR</sequence>
<gene>
    <name evidence="1" type="ORF">GIB67_019018</name>
</gene>
<dbReference type="EMBL" id="JACGCM010001165">
    <property type="protein sequence ID" value="KAF6160249.1"/>
    <property type="molecule type" value="Genomic_DNA"/>
</dbReference>
<evidence type="ECO:0000313" key="2">
    <source>
        <dbReference type="Proteomes" id="UP000541444"/>
    </source>
</evidence>
<keyword evidence="2" id="KW-1185">Reference proteome</keyword>
<organism evidence="1 2">
    <name type="scientific">Kingdonia uniflora</name>
    <dbReference type="NCBI Taxonomy" id="39325"/>
    <lineage>
        <taxon>Eukaryota</taxon>
        <taxon>Viridiplantae</taxon>
        <taxon>Streptophyta</taxon>
        <taxon>Embryophyta</taxon>
        <taxon>Tracheophyta</taxon>
        <taxon>Spermatophyta</taxon>
        <taxon>Magnoliopsida</taxon>
        <taxon>Ranunculales</taxon>
        <taxon>Circaeasteraceae</taxon>
        <taxon>Kingdonia</taxon>
    </lineage>
</organism>
<comment type="caution">
    <text evidence="1">The sequence shown here is derived from an EMBL/GenBank/DDBJ whole genome shotgun (WGS) entry which is preliminary data.</text>
</comment>
<name>A0A7J7MZ69_9MAGN</name>
<evidence type="ECO:0000313" key="1">
    <source>
        <dbReference type="EMBL" id="KAF6160249.1"/>
    </source>
</evidence>
<accession>A0A7J7MZ69</accession>